<dbReference type="InterPro" id="IPR013749">
    <property type="entry name" value="PM/HMP-P_kinase-1"/>
</dbReference>
<comment type="pathway">
    <text evidence="2">Cofactor metabolism; pyridoxal 5'-phosphate salvage; pyridoxine 5'-phosphate from pyridoxine: step 1/1.</text>
</comment>
<dbReference type="EMBL" id="OU892283">
    <property type="protein sequence ID" value="CAG9771965.1"/>
    <property type="molecule type" value="Genomic_DNA"/>
</dbReference>
<accession>A0A9N9MXG0</accession>
<comment type="catalytic activity">
    <reaction evidence="14">
        <text>pyridoxine + ATP = pyridoxine 5'-phosphate + ADP + H(+)</text>
        <dbReference type="Rhea" id="RHEA:25108"/>
        <dbReference type="ChEBI" id="CHEBI:15378"/>
        <dbReference type="ChEBI" id="CHEBI:16709"/>
        <dbReference type="ChEBI" id="CHEBI:30616"/>
        <dbReference type="ChEBI" id="CHEBI:58589"/>
        <dbReference type="ChEBI" id="CHEBI:456216"/>
        <dbReference type="EC" id="2.7.1.35"/>
    </reaction>
    <physiologicalReaction direction="left-to-right" evidence="14">
        <dbReference type="Rhea" id="RHEA:25109"/>
    </physiologicalReaction>
</comment>
<dbReference type="GO" id="GO:0005829">
    <property type="term" value="C:cytosol"/>
    <property type="evidence" value="ECO:0007669"/>
    <property type="project" value="TreeGrafter"/>
</dbReference>
<dbReference type="GO" id="GO:0008478">
    <property type="term" value="F:pyridoxal kinase activity"/>
    <property type="evidence" value="ECO:0007669"/>
    <property type="project" value="UniProtKB-EC"/>
</dbReference>
<evidence type="ECO:0000256" key="2">
    <source>
        <dbReference type="ARBA" id="ARBA00004835"/>
    </source>
</evidence>
<dbReference type="OrthoDB" id="2104723at2759"/>
<evidence type="ECO:0000313" key="16">
    <source>
        <dbReference type="EMBL" id="CAG9771965.1"/>
    </source>
</evidence>
<dbReference type="GO" id="GO:0005524">
    <property type="term" value="F:ATP binding"/>
    <property type="evidence" value="ECO:0007669"/>
    <property type="project" value="UniProtKB-KW"/>
</dbReference>
<evidence type="ECO:0000256" key="5">
    <source>
        <dbReference type="ARBA" id="ARBA00012104"/>
    </source>
</evidence>
<evidence type="ECO:0000256" key="8">
    <source>
        <dbReference type="ARBA" id="ARBA00022741"/>
    </source>
</evidence>
<feature type="domain" description="Pyridoxamine kinase/Phosphomethylpyrimidine kinase" evidence="15">
    <location>
        <begin position="126"/>
        <end position="280"/>
    </location>
</feature>
<comment type="pathway">
    <text evidence="3">Cofactor metabolism; pyridoxal 5'-phosphate salvage; pyridoxal 5'-phosphate from pyridoxal: step 1/1.</text>
</comment>
<proteinExistence type="inferred from homology"/>
<evidence type="ECO:0000256" key="12">
    <source>
        <dbReference type="ARBA" id="ARBA00047310"/>
    </source>
</evidence>
<keyword evidence="7" id="KW-0808">Transferase</keyword>
<evidence type="ECO:0000256" key="4">
    <source>
        <dbReference type="ARBA" id="ARBA00008805"/>
    </source>
</evidence>
<dbReference type="InterPro" id="IPR029056">
    <property type="entry name" value="Ribokinase-like"/>
</dbReference>
<evidence type="ECO:0000259" key="15">
    <source>
        <dbReference type="Pfam" id="PF08543"/>
    </source>
</evidence>
<evidence type="ECO:0000313" key="17">
    <source>
        <dbReference type="Proteomes" id="UP001152799"/>
    </source>
</evidence>
<keyword evidence="10" id="KW-0067">ATP-binding</keyword>
<name>A0A9N9MXG0_9CUCU</name>
<evidence type="ECO:0000256" key="6">
    <source>
        <dbReference type="ARBA" id="ARBA00018134"/>
    </source>
</evidence>
<keyword evidence="8" id="KW-0547">Nucleotide-binding</keyword>
<reference evidence="16" key="1">
    <citation type="submission" date="2022-01" db="EMBL/GenBank/DDBJ databases">
        <authorList>
            <person name="King R."/>
        </authorList>
    </citation>
    <scope>NUCLEOTIDE SEQUENCE</scope>
</reference>
<evidence type="ECO:0000256" key="14">
    <source>
        <dbReference type="ARBA" id="ARBA00048524"/>
    </source>
</evidence>
<dbReference type="PANTHER" id="PTHR10534:SF2">
    <property type="entry name" value="PYRIDOXAL KINASE"/>
    <property type="match status" value="1"/>
</dbReference>
<dbReference type="EC" id="2.7.1.35" evidence="5"/>
<evidence type="ECO:0000256" key="3">
    <source>
        <dbReference type="ARBA" id="ARBA00005210"/>
    </source>
</evidence>
<sequence>MQLARNLITMIRNYLVETTAVMEPRILSIQSHVVSGYVGNKSAVFPMQLLGYDVDYINSVQFSNHTGYEHVKGQVISEQELAQLLTGLQKNKLDQYSHLLTGYVGSPGFLKELVNTHKYLKSINPNLIFVCDPVMGDNGQMYVPKELLPIYKESILPIATILFPNLFEAELLTDIKVESEANIWQIIEALHSKGIETVCISSAELPENINNTLMVFASNKKLKLKLEVPKLPVSFTGTGDLFSALMLCFLQQSDLKESLEKTMAAMQAVLKRTYDYACQHGKNVKNMELKLVQSREDILNPKIVHRATVVEI</sequence>
<evidence type="ECO:0000256" key="10">
    <source>
        <dbReference type="ARBA" id="ARBA00022840"/>
    </source>
</evidence>
<evidence type="ECO:0000256" key="1">
    <source>
        <dbReference type="ARBA" id="ARBA00004750"/>
    </source>
</evidence>
<dbReference type="AlphaFoldDB" id="A0A9N9MXG0"/>
<evidence type="ECO:0000256" key="11">
    <source>
        <dbReference type="ARBA" id="ARBA00032808"/>
    </source>
</evidence>
<organism evidence="16 17">
    <name type="scientific">Ceutorhynchus assimilis</name>
    <name type="common">cabbage seed weevil</name>
    <dbReference type="NCBI Taxonomy" id="467358"/>
    <lineage>
        <taxon>Eukaryota</taxon>
        <taxon>Metazoa</taxon>
        <taxon>Ecdysozoa</taxon>
        <taxon>Arthropoda</taxon>
        <taxon>Hexapoda</taxon>
        <taxon>Insecta</taxon>
        <taxon>Pterygota</taxon>
        <taxon>Neoptera</taxon>
        <taxon>Endopterygota</taxon>
        <taxon>Coleoptera</taxon>
        <taxon>Polyphaga</taxon>
        <taxon>Cucujiformia</taxon>
        <taxon>Curculionidae</taxon>
        <taxon>Ceutorhynchinae</taxon>
        <taxon>Ceutorhynchus</taxon>
    </lineage>
</organism>
<comment type="similarity">
    <text evidence="4">Belongs to the pyridoxine kinase family.</text>
</comment>
<dbReference type="PANTHER" id="PTHR10534">
    <property type="entry name" value="PYRIDOXAL KINASE"/>
    <property type="match status" value="1"/>
</dbReference>
<dbReference type="Pfam" id="PF08543">
    <property type="entry name" value="Phos_pyr_kin"/>
    <property type="match status" value="1"/>
</dbReference>
<dbReference type="InterPro" id="IPR004625">
    <property type="entry name" value="PyrdxlKinase"/>
</dbReference>
<protein>
    <recommendedName>
        <fullName evidence="6">Pyridoxal kinase</fullName>
        <ecNumber evidence="5">2.7.1.35</ecNumber>
    </recommendedName>
    <alternativeName>
        <fullName evidence="11">Pyridoxine kinase</fullName>
    </alternativeName>
</protein>
<evidence type="ECO:0000256" key="13">
    <source>
        <dbReference type="ARBA" id="ARBA00047377"/>
    </source>
</evidence>
<evidence type="ECO:0000256" key="9">
    <source>
        <dbReference type="ARBA" id="ARBA00022777"/>
    </source>
</evidence>
<evidence type="ECO:0000256" key="7">
    <source>
        <dbReference type="ARBA" id="ARBA00022679"/>
    </source>
</evidence>
<dbReference type="NCBIfam" id="TIGR00687">
    <property type="entry name" value="pyridox_kin"/>
    <property type="match status" value="1"/>
</dbReference>
<dbReference type="Gene3D" id="3.40.1190.20">
    <property type="match status" value="1"/>
</dbReference>
<comment type="pathway">
    <text evidence="1">Cofactor metabolism; pyridoxal 5'-phosphate salvage; pyridoxamine 5'-phosphate from pyridoxamine: step 1/1.</text>
</comment>
<gene>
    <name evidence="16" type="ORF">CEUTPL_LOCUS12387</name>
</gene>
<dbReference type="SUPFAM" id="SSF53613">
    <property type="entry name" value="Ribokinase-like"/>
    <property type="match status" value="1"/>
</dbReference>
<dbReference type="GO" id="GO:0009443">
    <property type="term" value="P:pyridoxal 5'-phosphate salvage"/>
    <property type="evidence" value="ECO:0007669"/>
    <property type="project" value="InterPro"/>
</dbReference>
<comment type="catalytic activity">
    <reaction evidence="13">
        <text>pyridoxal + ATP = pyridoxal 5'-phosphate + ADP + H(+)</text>
        <dbReference type="Rhea" id="RHEA:10224"/>
        <dbReference type="ChEBI" id="CHEBI:15378"/>
        <dbReference type="ChEBI" id="CHEBI:17310"/>
        <dbReference type="ChEBI" id="CHEBI:30616"/>
        <dbReference type="ChEBI" id="CHEBI:456216"/>
        <dbReference type="ChEBI" id="CHEBI:597326"/>
        <dbReference type="EC" id="2.7.1.35"/>
    </reaction>
    <physiologicalReaction direction="left-to-right" evidence="13">
        <dbReference type="Rhea" id="RHEA:10225"/>
    </physiologicalReaction>
</comment>
<keyword evidence="17" id="KW-1185">Reference proteome</keyword>
<comment type="catalytic activity">
    <reaction evidence="12">
        <text>pyridoxamine + ATP = pyridoxamine 5'-phosphate + ADP + H(+)</text>
        <dbReference type="Rhea" id="RHEA:25104"/>
        <dbReference type="ChEBI" id="CHEBI:15378"/>
        <dbReference type="ChEBI" id="CHEBI:30616"/>
        <dbReference type="ChEBI" id="CHEBI:57761"/>
        <dbReference type="ChEBI" id="CHEBI:58451"/>
        <dbReference type="ChEBI" id="CHEBI:456216"/>
        <dbReference type="EC" id="2.7.1.35"/>
    </reaction>
    <physiologicalReaction direction="left-to-right" evidence="12">
        <dbReference type="Rhea" id="RHEA:25105"/>
    </physiologicalReaction>
</comment>
<dbReference type="CDD" id="cd01173">
    <property type="entry name" value="pyridoxal_pyridoxamine_kinase"/>
    <property type="match status" value="1"/>
</dbReference>
<keyword evidence="9" id="KW-0418">Kinase</keyword>
<dbReference type="Proteomes" id="UP001152799">
    <property type="component" value="Chromosome 7"/>
</dbReference>